<feature type="region of interest" description="Disordered" evidence="1">
    <location>
        <begin position="51"/>
        <end position="88"/>
    </location>
</feature>
<dbReference type="EMBL" id="VFRP01000011">
    <property type="protein sequence ID" value="TPE50241.1"/>
    <property type="molecule type" value="Genomic_DNA"/>
</dbReference>
<dbReference type="Proteomes" id="UP000319255">
    <property type="component" value="Unassembled WGS sequence"/>
</dbReference>
<reference evidence="2 3" key="1">
    <citation type="submission" date="2019-06" db="EMBL/GenBank/DDBJ databases">
        <title>A novel bacterium of genus Amaricoccus, isolated from marine sediment.</title>
        <authorList>
            <person name="Huang H."/>
            <person name="Mo K."/>
            <person name="Hu Y."/>
        </authorList>
    </citation>
    <scope>NUCLEOTIDE SEQUENCE [LARGE SCALE GENOMIC DNA]</scope>
    <source>
        <strain evidence="2 3">HB172011</strain>
    </source>
</reference>
<organism evidence="2 3">
    <name type="scientific">Amaricoccus solimangrovi</name>
    <dbReference type="NCBI Taxonomy" id="2589815"/>
    <lineage>
        <taxon>Bacteria</taxon>
        <taxon>Pseudomonadati</taxon>
        <taxon>Pseudomonadota</taxon>
        <taxon>Alphaproteobacteria</taxon>
        <taxon>Rhodobacterales</taxon>
        <taxon>Paracoccaceae</taxon>
        <taxon>Amaricoccus</taxon>
    </lineage>
</organism>
<evidence type="ECO:0000313" key="3">
    <source>
        <dbReference type="Proteomes" id="UP000319255"/>
    </source>
</evidence>
<sequence length="88" mass="9801">MAGRAAIGILADLLRVWRLSRAERRIERTCAALVRARADLRRAQDRYGALLREESGAPGRDESTAHPRALSNAYETRDRDGRRAGVEG</sequence>
<feature type="compositionally biased region" description="Basic and acidic residues" evidence="1">
    <location>
        <begin position="51"/>
        <end position="65"/>
    </location>
</feature>
<comment type="caution">
    <text evidence="2">The sequence shown here is derived from an EMBL/GenBank/DDBJ whole genome shotgun (WGS) entry which is preliminary data.</text>
</comment>
<dbReference type="RefSeq" id="WP_140454525.1">
    <property type="nucleotide sequence ID" value="NZ_VFRP01000011.1"/>
</dbReference>
<accession>A0A501WTF8</accession>
<keyword evidence="3" id="KW-1185">Reference proteome</keyword>
<name>A0A501WTF8_9RHOB</name>
<evidence type="ECO:0000313" key="2">
    <source>
        <dbReference type="EMBL" id="TPE50241.1"/>
    </source>
</evidence>
<protein>
    <submittedName>
        <fullName evidence="2">Uncharacterized protein</fullName>
    </submittedName>
</protein>
<evidence type="ECO:0000256" key="1">
    <source>
        <dbReference type="SAM" id="MobiDB-lite"/>
    </source>
</evidence>
<gene>
    <name evidence="2" type="ORF">FJM51_12720</name>
</gene>
<feature type="compositionally biased region" description="Basic and acidic residues" evidence="1">
    <location>
        <begin position="75"/>
        <end position="88"/>
    </location>
</feature>
<proteinExistence type="predicted"/>
<dbReference type="AlphaFoldDB" id="A0A501WTF8"/>